<dbReference type="Pfam" id="PF26186">
    <property type="entry name" value="NPHP4_C2_3rd"/>
    <property type="match status" value="1"/>
</dbReference>
<dbReference type="GO" id="GO:0097546">
    <property type="term" value="C:ciliary base"/>
    <property type="evidence" value="ECO:0007669"/>
    <property type="project" value="TreeGrafter"/>
</dbReference>
<sequence length="1229" mass="138792">MRGTVQALLYMSEPLEDFPGLGPIPGFQLLYQLSRHSSLEKVVHLFPENSLIGGDDIVPGVREGPPDANGIIDILYKPRLEKTFMSFIDKLHVNFLPSIEDFEKDLIDDLNADRLLKSNVQDVNSVKIVERKLQVGVHNGWTFVSKPHIVVLEPEFAGQVKMGNTANSMSSLKGNITRLVLRSRLNLSELVTNKLFAIVFQLNYVMSEEFAKPVVVDNTGDSGVKKKRTSWRSTASSPTGSLVRSKSFNVCVREGVWEPFKDGLIDEGTVTLTLQGGHHYHPGNVLTWTGVSRSGKEISEDTIRFRFTSKRKSEQRRPESKASTNLRLHSALGSVGTVETNSTFGGQGIPGDFKTCQTMESMSDGRISFTSDFPPHRQPMVLEHPTSQGPIMDIRATGTAPQHRPILPPGPTVTRGASTLTRAGHARLTSAQFPTIIDRHGNPPIAVDPTVVRKYDLQHEQTDIRHCNEIVLQFLALSGCFHRTVFFTYQLYRLPEVTTERLALRDVENQATSNTFLPCLLQTFNKDGSLDNKPGLQFKYSFDPCDMQPGEMRQLWKYLDSQYLHIDVWDGDSLLLIGSTSVELKHLLRQGQEAVQVVHELDILSTEYLDDSPALGGELVRNVSVKPVGSVMRFEGKLHFRMANIGHPSENSSGKPCIVPRKQRHVVKAESSEGQYGIPKRSKAKLMSECDQELATVLFSRDKDKNRSVDRKPTKESDAIRQRKLERMQAIRKAQKGLAVTATHLIKEEKVQRARDLKTVQMYRQQCKREGIMELLSRSITTSHTIYPCFGHAEFFEFVLKNPYASESTVIVQCDDNELMVVSDTREWKHFKKLTQTVTNIEEDMFNLASDSGYPEVFMRPQESLNIPFKYQSFKTTYEQDSSNPLGTKIKEVTRKVTNNGQLPRSIKVMFETPQQQRLGILSLNVELQPAAVDQTFRFYSPEQTYFKKSIRLPPWHALADEPLRDGEVLCEIYVRCSDFNVICSTTPVSIDQPQDIVLKVPCGASPSVRRFFLFIFTDPFLTTPKQTWQIYVHSLQRLDISSVQGQSSRLSCIVRGTHTSRLVQCYSSHPAELQVEPSDPFMLMANSVQEVSFVFNPSSPGSKQIFVNVVDTEFHQLVRSWLLCTTCRPPVISKRFDINVEVGGGKGSQKRIEFANPYPVGKTFYLKCDREDILHFGNTTLNLGPGESQSISLRFQPQQSAAQMQVLMFVYDEDGKNEETFLLNVLYR</sequence>
<comment type="caution">
    <text evidence="7">The sequence shown here is derived from an EMBL/GenBank/DDBJ whole genome shotgun (WGS) entry which is preliminary data.</text>
</comment>
<evidence type="ECO:0000259" key="2">
    <source>
        <dbReference type="Pfam" id="PF26173"/>
    </source>
</evidence>
<dbReference type="InterPro" id="IPR058685">
    <property type="entry name" value="Ig_NPHP4_4th"/>
</dbReference>
<evidence type="ECO:0000259" key="5">
    <source>
        <dbReference type="Pfam" id="PF26189"/>
    </source>
</evidence>
<evidence type="ECO:0000259" key="4">
    <source>
        <dbReference type="Pfam" id="PF26187"/>
    </source>
</evidence>
<accession>A0A7D9HRF1</accession>
<dbReference type="GO" id="GO:0035869">
    <property type="term" value="C:ciliary transition zone"/>
    <property type="evidence" value="ECO:0007669"/>
    <property type="project" value="TreeGrafter"/>
</dbReference>
<feature type="domain" description="NPHP4 Ig-like" evidence="5">
    <location>
        <begin position="937"/>
        <end position="1034"/>
    </location>
</feature>
<evidence type="ECO:0000313" key="7">
    <source>
        <dbReference type="EMBL" id="CAB3986921.1"/>
    </source>
</evidence>
<feature type="domain" description="NPHP4 SK-like" evidence="2">
    <location>
        <begin position="715"/>
        <end position="778"/>
    </location>
</feature>
<feature type="domain" description="NPHP4 Ig-like" evidence="1">
    <location>
        <begin position="1045"/>
        <end position="1129"/>
    </location>
</feature>
<dbReference type="AlphaFoldDB" id="A0A7D9HRF1"/>
<reference evidence="7" key="1">
    <citation type="submission" date="2020-04" db="EMBL/GenBank/DDBJ databases">
        <authorList>
            <person name="Alioto T."/>
            <person name="Alioto T."/>
            <person name="Gomez Garrido J."/>
        </authorList>
    </citation>
    <scope>NUCLEOTIDE SEQUENCE</scope>
    <source>
        <strain evidence="7">A484AB</strain>
    </source>
</reference>
<dbReference type="CDD" id="cd22239">
    <property type="entry name" value="NPHP4"/>
    <property type="match status" value="1"/>
</dbReference>
<dbReference type="InterPro" id="IPR058686">
    <property type="entry name" value="Ig_NPHP4_3rd"/>
</dbReference>
<dbReference type="GO" id="GO:0036064">
    <property type="term" value="C:ciliary basal body"/>
    <property type="evidence" value="ECO:0007669"/>
    <property type="project" value="TreeGrafter"/>
</dbReference>
<dbReference type="Pfam" id="PF26187">
    <property type="entry name" value="Ig_NPHP4_4th"/>
    <property type="match status" value="1"/>
</dbReference>
<proteinExistence type="predicted"/>
<dbReference type="PANTHER" id="PTHR31043">
    <property type="entry name" value="NEPHROCYSTIN-4"/>
    <property type="match status" value="1"/>
</dbReference>
<dbReference type="InterPro" id="IPR058687">
    <property type="entry name" value="Ig_NPHP4_1st"/>
</dbReference>
<evidence type="ECO:0000259" key="3">
    <source>
        <dbReference type="Pfam" id="PF26186"/>
    </source>
</evidence>
<dbReference type="Pfam" id="PF26015">
    <property type="entry name" value="Ig_NPH4_3rd"/>
    <property type="match status" value="1"/>
</dbReference>
<dbReference type="InterPro" id="IPR058764">
    <property type="entry name" value="NPHP4_SK"/>
</dbReference>
<dbReference type="PANTHER" id="PTHR31043:SF3">
    <property type="entry name" value="NEPHROCYSTIN-4"/>
    <property type="match status" value="1"/>
</dbReference>
<dbReference type="Pfam" id="PF26189">
    <property type="entry name" value="Ig_NPHP4_2nd"/>
    <property type="match status" value="1"/>
</dbReference>
<feature type="domain" description="NPHP4 Ig-like" evidence="6">
    <location>
        <begin position="782"/>
        <end position="930"/>
    </location>
</feature>
<keyword evidence="8" id="KW-1185">Reference proteome</keyword>
<evidence type="ECO:0000313" key="8">
    <source>
        <dbReference type="Proteomes" id="UP001152795"/>
    </source>
</evidence>
<feature type="domain" description="NPHP4 Ig-like" evidence="4">
    <location>
        <begin position="1134"/>
        <end position="1229"/>
    </location>
</feature>
<dbReference type="InterPro" id="IPR029775">
    <property type="entry name" value="NPHP4"/>
</dbReference>
<dbReference type="Proteomes" id="UP001152795">
    <property type="component" value="Unassembled WGS sequence"/>
</dbReference>
<dbReference type="InterPro" id="IPR058688">
    <property type="entry name" value="Ig_NPHP4_2nd"/>
</dbReference>
<feature type="domain" description="NPHP4 C2-like" evidence="3">
    <location>
        <begin position="425"/>
        <end position="647"/>
    </location>
</feature>
<dbReference type="EMBL" id="CACRXK020001093">
    <property type="protein sequence ID" value="CAB3986921.1"/>
    <property type="molecule type" value="Genomic_DNA"/>
</dbReference>
<dbReference type="GO" id="GO:0090090">
    <property type="term" value="P:negative regulation of canonical Wnt signaling pathway"/>
    <property type="evidence" value="ECO:0007669"/>
    <property type="project" value="InterPro"/>
</dbReference>
<gene>
    <name evidence="7" type="ORF">PACLA_8A054068</name>
</gene>
<dbReference type="Pfam" id="PF26173">
    <property type="entry name" value="NPHP4_SK"/>
    <property type="match status" value="1"/>
</dbReference>
<dbReference type="GO" id="GO:1904491">
    <property type="term" value="P:protein localization to ciliary transition zone"/>
    <property type="evidence" value="ECO:0007669"/>
    <property type="project" value="TreeGrafter"/>
</dbReference>
<protein>
    <submittedName>
        <fullName evidence="7">Uncharacterized protein</fullName>
    </submittedName>
</protein>
<dbReference type="OrthoDB" id="313446at2759"/>
<name>A0A7D9HRF1_PARCT</name>
<evidence type="ECO:0000259" key="6">
    <source>
        <dbReference type="Pfam" id="PF26190"/>
    </source>
</evidence>
<dbReference type="InterPro" id="IPR058765">
    <property type="entry name" value="NPHP4_C2-like"/>
</dbReference>
<organism evidence="7 8">
    <name type="scientific">Paramuricea clavata</name>
    <name type="common">Red gorgonian</name>
    <name type="synonym">Violescent sea-whip</name>
    <dbReference type="NCBI Taxonomy" id="317549"/>
    <lineage>
        <taxon>Eukaryota</taxon>
        <taxon>Metazoa</taxon>
        <taxon>Cnidaria</taxon>
        <taxon>Anthozoa</taxon>
        <taxon>Octocorallia</taxon>
        <taxon>Malacalcyonacea</taxon>
        <taxon>Plexauridae</taxon>
        <taxon>Paramuricea</taxon>
    </lineage>
</organism>
<dbReference type="GO" id="GO:0097730">
    <property type="term" value="C:non-motile cilium"/>
    <property type="evidence" value="ECO:0007669"/>
    <property type="project" value="InterPro"/>
</dbReference>
<dbReference type="Pfam" id="PF26190">
    <property type="entry name" value="Ig_NPHP4_1st"/>
    <property type="match status" value="1"/>
</dbReference>
<evidence type="ECO:0000259" key="1">
    <source>
        <dbReference type="Pfam" id="PF26015"/>
    </source>
</evidence>